<reference evidence="3" key="1">
    <citation type="journal article" date="2020" name="Nature">
        <title>Giant virus diversity and host interactions through global metagenomics.</title>
        <authorList>
            <person name="Schulz F."/>
            <person name="Roux S."/>
            <person name="Paez-Espino D."/>
            <person name="Jungbluth S."/>
            <person name="Walsh D.A."/>
            <person name="Denef V.J."/>
            <person name="McMahon K.D."/>
            <person name="Konstantinidis K.T."/>
            <person name="Eloe-Fadrosh E.A."/>
            <person name="Kyrpides N.C."/>
            <person name="Woyke T."/>
        </authorList>
    </citation>
    <scope>NUCLEOTIDE SEQUENCE</scope>
    <source>
        <strain evidence="3">GVMAG-M-3300023184-101</strain>
    </source>
</reference>
<evidence type="ECO:0000259" key="2">
    <source>
        <dbReference type="Pfam" id="PF00705"/>
    </source>
</evidence>
<sequence>MKIVIKDSVKASKFSNIIQHLKNITDNVSFYFRPAGLYIQCMDGNHCCLFECTISATWFDDYSFVAETDQATIGITLLLFHKVINVRHESQTLELEVTADYPNHILVHFIGSEDGKFDKHFQLSLVSIEYEPMEPTPIDTTVDLTMDGKTLCELVNQLMIFDDVLVFTFKEDIIYLLSTGSEGSMKVDIEIEDVKEYAIAEDTILTQAYSLKYIQLMCQFNKLSSEIKMGFSNCMPMTMKYELSEDSYVMFHLAPKITDIDND</sequence>
<accession>A0A6C0HH86</accession>
<feature type="domain" description="Proliferating cell nuclear antigen PCNA N-terminal" evidence="2">
    <location>
        <begin position="10"/>
        <end position="129"/>
    </location>
</feature>
<dbReference type="EMBL" id="MN739949">
    <property type="protein sequence ID" value="QHT79505.1"/>
    <property type="molecule type" value="Genomic_DNA"/>
</dbReference>
<name>A0A6C0HH86_9ZZZZ</name>
<organism evidence="3">
    <name type="scientific">viral metagenome</name>
    <dbReference type="NCBI Taxonomy" id="1070528"/>
    <lineage>
        <taxon>unclassified sequences</taxon>
        <taxon>metagenomes</taxon>
        <taxon>organismal metagenomes</taxon>
    </lineage>
</organism>
<dbReference type="GO" id="GO:0030337">
    <property type="term" value="F:DNA polymerase processivity factor activity"/>
    <property type="evidence" value="ECO:0007669"/>
    <property type="project" value="InterPro"/>
</dbReference>
<proteinExistence type="inferred from homology"/>
<dbReference type="PANTHER" id="PTHR11352">
    <property type="entry name" value="PROLIFERATING CELL NUCLEAR ANTIGEN"/>
    <property type="match status" value="1"/>
</dbReference>
<dbReference type="InterPro" id="IPR022648">
    <property type="entry name" value="Pr_cel_nuc_antig_N"/>
</dbReference>
<dbReference type="HAMAP" id="MF_00317">
    <property type="entry name" value="DNApol_clamp_arch"/>
    <property type="match status" value="1"/>
</dbReference>
<dbReference type="InterPro" id="IPR046938">
    <property type="entry name" value="DNA_clamp_sf"/>
</dbReference>
<dbReference type="GO" id="GO:0003677">
    <property type="term" value="F:DNA binding"/>
    <property type="evidence" value="ECO:0007669"/>
    <property type="project" value="UniProtKB-KW"/>
</dbReference>
<dbReference type="SUPFAM" id="SSF55979">
    <property type="entry name" value="DNA clamp"/>
    <property type="match status" value="2"/>
</dbReference>
<evidence type="ECO:0000256" key="1">
    <source>
        <dbReference type="ARBA" id="ARBA00023125"/>
    </source>
</evidence>
<dbReference type="Gene3D" id="3.70.10.10">
    <property type="match status" value="1"/>
</dbReference>
<dbReference type="PANTHER" id="PTHR11352:SF0">
    <property type="entry name" value="PROLIFERATING CELL NUCLEAR ANTIGEN"/>
    <property type="match status" value="1"/>
</dbReference>
<dbReference type="GO" id="GO:0006272">
    <property type="term" value="P:leading strand elongation"/>
    <property type="evidence" value="ECO:0007669"/>
    <property type="project" value="TreeGrafter"/>
</dbReference>
<dbReference type="PRINTS" id="PR00339">
    <property type="entry name" value="PCNACYCLIN"/>
</dbReference>
<dbReference type="AlphaFoldDB" id="A0A6C0HH86"/>
<keyword evidence="1" id="KW-0238">DNA-binding</keyword>
<evidence type="ECO:0000313" key="3">
    <source>
        <dbReference type="EMBL" id="QHT79505.1"/>
    </source>
</evidence>
<dbReference type="GO" id="GO:0006275">
    <property type="term" value="P:regulation of DNA replication"/>
    <property type="evidence" value="ECO:0007669"/>
    <property type="project" value="InterPro"/>
</dbReference>
<protein>
    <recommendedName>
        <fullName evidence="2">Proliferating cell nuclear antigen PCNA N-terminal domain-containing protein</fullName>
    </recommendedName>
</protein>
<dbReference type="InterPro" id="IPR000730">
    <property type="entry name" value="Pr_cel_nuc_antig"/>
</dbReference>
<dbReference type="Pfam" id="PF00705">
    <property type="entry name" value="PCNA_N"/>
    <property type="match status" value="1"/>
</dbReference>